<organism evidence="1 2">
    <name type="scientific">Puccinia sorghi</name>
    <dbReference type="NCBI Taxonomy" id="27349"/>
    <lineage>
        <taxon>Eukaryota</taxon>
        <taxon>Fungi</taxon>
        <taxon>Dikarya</taxon>
        <taxon>Basidiomycota</taxon>
        <taxon>Pucciniomycotina</taxon>
        <taxon>Pucciniomycetes</taxon>
        <taxon>Pucciniales</taxon>
        <taxon>Pucciniaceae</taxon>
        <taxon>Puccinia</taxon>
    </lineage>
</organism>
<protein>
    <submittedName>
        <fullName evidence="1">Uncharacterized protein</fullName>
    </submittedName>
</protein>
<sequence>MTRDVKDYVNSCYDCNRNKSSKHQKYGLLQPITWSGNHPVNLGAGLPWGPTKDLEESHPDLDLEGFPRLTMWRLKIAVVKLFHKMQRERLEFLPLRVLHFIHRADTSDPGSEDVEERECKESCSQKENAIWEGLESSYRKVVSDGKKWMI</sequence>
<dbReference type="VEuPathDB" id="FungiDB:VP01_1458g3"/>
<proteinExistence type="predicted"/>
<comment type="caution">
    <text evidence="1">The sequence shown here is derived from an EMBL/GenBank/DDBJ whole genome shotgun (WGS) entry which is preliminary data.</text>
</comment>
<evidence type="ECO:0000313" key="1">
    <source>
        <dbReference type="EMBL" id="KNZ61060.1"/>
    </source>
</evidence>
<dbReference type="EMBL" id="LAVV01005098">
    <property type="protein sequence ID" value="KNZ61060.1"/>
    <property type="molecule type" value="Genomic_DNA"/>
</dbReference>
<dbReference type="AlphaFoldDB" id="A0A0L6VLR5"/>
<dbReference type="Proteomes" id="UP000037035">
    <property type="component" value="Unassembled WGS sequence"/>
</dbReference>
<reference evidence="1 2" key="1">
    <citation type="submission" date="2015-08" db="EMBL/GenBank/DDBJ databases">
        <title>Next Generation Sequencing and Analysis of the Genome of Puccinia sorghi L Schw, the Causal Agent of Maize Common Rust.</title>
        <authorList>
            <person name="Rochi L."/>
            <person name="Burguener G."/>
            <person name="Darino M."/>
            <person name="Turjanski A."/>
            <person name="Kreff E."/>
            <person name="Dieguez M.J."/>
            <person name="Sacco F."/>
        </authorList>
    </citation>
    <scope>NUCLEOTIDE SEQUENCE [LARGE SCALE GENOMIC DNA]</scope>
    <source>
        <strain evidence="1 2">RO10H11247</strain>
    </source>
</reference>
<accession>A0A0L6VLR5</accession>
<name>A0A0L6VLR5_9BASI</name>
<keyword evidence="2" id="KW-1185">Reference proteome</keyword>
<gene>
    <name evidence="1" type="ORF">VP01_1458g3</name>
</gene>
<evidence type="ECO:0000313" key="2">
    <source>
        <dbReference type="Proteomes" id="UP000037035"/>
    </source>
</evidence>